<gene>
    <name evidence="1" type="ORF">SNEC2469_LOCUS20542</name>
</gene>
<accession>A0A812X130</accession>
<reference evidence="1" key="1">
    <citation type="submission" date="2021-02" db="EMBL/GenBank/DDBJ databases">
        <authorList>
            <person name="Dougan E. K."/>
            <person name="Rhodes N."/>
            <person name="Thang M."/>
            <person name="Chan C."/>
        </authorList>
    </citation>
    <scope>NUCLEOTIDE SEQUENCE</scope>
</reference>
<name>A0A812X130_9DINO</name>
<dbReference type="OrthoDB" id="10562784at2759"/>
<protein>
    <submittedName>
        <fullName evidence="1">Uncharacterized protein</fullName>
    </submittedName>
</protein>
<dbReference type="Proteomes" id="UP000601435">
    <property type="component" value="Unassembled WGS sequence"/>
</dbReference>
<sequence>MNHVWPAPDEAEAAPSHLQHGHRCLRQDAAVAAILDPPWRDVGRCSAAGRGVLQLGHDSLVSAVTSRAGVGAAG</sequence>
<feature type="non-terminal residue" evidence="1">
    <location>
        <position position="74"/>
    </location>
</feature>
<evidence type="ECO:0000313" key="1">
    <source>
        <dbReference type="EMBL" id="CAE7712004.1"/>
    </source>
</evidence>
<comment type="caution">
    <text evidence="1">The sequence shown here is derived from an EMBL/GenBank/DDBJ whole genome shotgun (WGS) entry which is preliminary data.</text>
</comment>
<evidence type="ECO:0000313" key="2">
    <source>
        <dbReference type="Proteomes" id="UP000601435"/>
    </source>
</evidence>
<dbReference type="AlphaFoldDB" id="A0A812X130"/>
<proteinExistence type="predicted"/>
<dbReference type="EMBL" id="CAJNJA010035820">
    <property type="protein sequence ID" value="CAE7712004.1"/>
    <property type="molecule type" value="Genomic_DNA"/>
</dbReference>
<organism evidence="1 2">
    <name type="scientific">Symbiodinium necroappetens</name>
    <dbReference type="NCBI Taxonomy" id="1628268"/>
    <lineage>
        <taxon>Eukaryota</taxon>
        <taxon>Sar</taxon>
        <taxon>Alveolata</taxon>
        <taxon>Dinophyceae</taxon>
        <taxon>Suessiales</taxon>
        <taxon>Symbiodiniaceae</taxon>
        <taxon>Symbiodinium</taxon>
    </lineage>
</organism>
<keyword evidence="2" id="KW-1185">Reference proteome</keyword>